<protein>
    <submittedName>
        <fullName evidence="4">Transcriptional regulatory protein YycF</fullName>
    </submittedName>
</protein>
<dbReference type="PANTHER" id="PTHR44591:SF3">
    <property type="entry name" value="RESPONSE REGULATORY DOMAIN-CONTAINING PROTEIN"/>
    <property type="match status" value="1"/>
</dbReference>
<dbReference type="InterPro" id="IPR050595">
    <property type="entry name" value="Bact_response_regulator"/>
</dbReference>
<dbReference type="InterPro" id="IPR011006">
    <property type="entry name" value="CheY-like_superfamily"/>
</dbReference>
<dbReference type="Proteomes" id="UP000070457">
    <property type="component" value="Unassembled WGS sequence"/>
</dbReference>
<dbReference type="CDD" id="cd00156">
    <property type="entry name" value="REC"/>
    <property type="match status" value="1"/>
</dbReference>
<dbReference type="PROSITE" id="PS50110">
    <property type="entry name" value="RESPONSE_REGULATORY"/>
    <property type="match status" value="1"/>
</dbReference>
<organism evidence="4 5">
    <name type="scientific">candidate division WS6 bacterium OLB20</name>
    <dbReference type="NCBI Taxonomy" id="1617426"/>
    <lineage>
        <taxon>Bacteria</taxon>
        <taxon>Candidatus Dojkabacteria</taxon>
    </lineage>
</organism>
<evidence type="ECO:0000256" key="1">
    <source>
        <dbReference type="ARBA" id="ARBA00022553"/>
    </source>
</evidence>
<evidence type="ECO:0000256" key="2">
    <source>
        <dbReference type="PROSITE-ProRule" id="PRU00169"/>
    </source>
</evidence>
<evidence type="ECO:0000313" key="5">
    <source>
        <dbReference type="Proteomes" id="UP000070457"/>
    </source>
</evidence>
<dbReference type="PANTHER" id="PTHR44591">
    <property type="entry name" value="STRESS RESPONSE REGULATOR PROTEIN 1"/>
    <property type="match status" value="1"/>
</dbReference>
<dbReference type="SUPFAM" id="SSF52172">
    <property type="entry name" value="CheY-like"/>
    <property type="match status" value="1"/>
</dbReference>
<keyword evidence="1 2" id="KW-0597">Phosphoprotein</keyword>
<dbReference type="InterPro" id="IPR001789">
    <property type="entry name" value="Sig_transdc_resp-reg_receiver"/>
</dbReference>
<dbReference type="STRING" id="1617426.TR69_WS6001000197"/>
<sequence length="127" mass="13948">MDEKKKILIVEDENDARQIFLDILTDAGFDAMAAADGKQALELMQENKFDLVLLDIIMPNMDGVQTLAEAKKYTGKYGDMKIVMLSNIGGDIAIDKAMKLGADGYMLKSETEPDDLIALVKNYLGVA</sequence>
<feature type="domain" description="Response regulatory" evidence="3">
    <location>
        <begin position="6"/>
        <end position="123"/>
    </location>
</feature>
<reference evidence="4 5" key="1">
    <citation type="submission" date="2015-02" db="EMBL/GenBank/DDBJ databases">
        <title>Improved understanding of the partial-nitritation anammox process through 23 genomes representing the majority of the microbial community.</title>
        <authorList>
            <person name="Speth D.R."/>
            <person name="In T Zandt M."/>
            <person name="Guerrero Cruz S."/>
            <person name="Jetten M.S."/>
            <person name="Dutilh B.E."/>
        </authorList>
    </citation>
    <scope>NUCLEOTIDE SEQUENCE [LARGE SCALE GENOMIC DNA]</scope>
    <source>
        <strain evidence="4">OLB20</strain>
    </source>
</reference>
<proteinExistence type="predicted"/>
<evidence type="ECO:0000313" key="4">
    <source>
        <dbReference type="EMBL" id="KXK27322.1"/>
    </source>
</evidence>
<dbReference type="SMART" id="SM00448">
    <property type="entry name" value="REC"/>
    <property type="match status" value="1"/>
</dbReference>
<comment type="caution">
    <text evidence="4">The sequence shown here is derived from an EMBL/GenBank/DDBJ whole genome shotgun (WGS) entry which is preliminary data.</text>
</comment>
<dbReference type="GO" id="GO:0000160">
    <property type="term" value="P:phosphorelay signal transduction system"/>
    <property type="evidence" value="ECO:0007669"/>
    <property type="project" value="InterPro"/>
</dbReference>
<accession>A0A136M0A3</accession>
<name>A0A136M0A3_9BACT</name>
<evidence type="ECO:0000259" key="3">
    <source>
        <dbReference type="PROSITE" id="PS50110"/>
    </source>
</evidence>
<dbReference type="EMBL" id="JYNZ01000002">
    <property type="protein sequence ID" value="KXK27322.1"/>
    <property type="molecule type" value="Genomic_DNA"/>
</dbReference>
<dbReference type="AlphaFoldDB" id="A0A136M0A3"/>
<dbReference type="Gene3D" id="3.40.50.2300">
    <property type="match status" value="1"/>
</dbReference>
<dbReference type="Pfam" id="PF00072">
    <property type="entry name" value="Response_reg"/>
    <property type="match status" value="1"/>
</dbReference>
<gene>
    <name evidence="4" type="primary">yycF</name>
    <name evidence="4" type="ORF">TR69_WS6001000197</name>
</gene>
<feature type="modified residue" description="4-aspartylphosphate" evidence="2">
    <location>
        <position position="55"/>
    </location>
</feature>